<reference evidence="6 7" key="1">
    <citation type="submission" date="2019-05" db="EMBL/GenBank/DDBJ databases">
        <title>Complete genome sequence of Pseudoalteromonas sp. 16-SW-7(T) isolated from the Okhotsk Sea, Russia.</title>
        <authorList>
            <person name="Nguyen T.H."/>
            <person name="Nedashkovskaya O.I."/>
            <person name="Kim S.-G."/>
        </authorList>
    </citation>
    <scope>NUCLEOTIDE SEQUENCE [LARGE SCALE GENOMIC DNA]</scope>
    <source>
        <strain evidence="6 7">16-SW-7</strain>
    </source>
</reference>
<dbReference type="KEGG" id="pdv:FFU37_05395"/>
<feature type="transmembrane region" description="Helical" evidence="5">
    <location>
        <begin position="100"/>
        <end position="121"/>
    </location>
</feature>
<evidence type="ECO:0000256" key="3">
    <source>
        <dbReference type="ARBA" id="ARBA00022989"/>
    </source>
</evidence>
<accession>A0A4V1HD88</accession>
<feature type="transmembrane region" description="Helical" evidence="5">
    <location>
        <begin position="312"/>
        <end position="332"/>
    </location>
</feature>
<evidence type="ECO:0000256" key="4">
    <source>
        <dbReference type="ARBA" id="ARBA00023136"/>
    </source>
</evidence>
<feature type="transmembrane region" description="Helical" evidence="5">
    <location>
        <begin position="30"/>
        <end position="52"/>
    </location>
</feature>
<dbReference type="InterPro" id="IPR052556">
    <property type="entry name" value="PolySynth_Transporter"/>
</dbReference>
<feature type="transmembrane region" description="Helical" evidence="5">
    <location>
        <begin position="159"/>
        <end position="176"/>
    </location>
</feature>
<keyword evidence="3 5" id="KW-1133">Transmembrane helix</keyword>
<protein>
    <submittedName>
        <fullName evidence="6">Flippase</fullName>
    </submittedName>
</protein>
<keyword evidence="4 5" id="KW-0472">Membrane</keyword>
<feature type="transmembrane region" description="Helical" evidence="5">
    <location>
        <begin position="242"/>
        <end position="260"/>
    </location>
</feature>
<dbReference type="PANTHER" id="PTHR43424">
    <property type="entry name" value="LOCUS PUTATIVE PROTEIN 1-RELATED"/>
    <property type="match status" value="1"/>
</dbReference>
<dbReference type="Proteomes" id="UP000310065">
    <property type="component" value="Chromosome L1"/>
</dbReference>
<evidence type="ECO:0000313" key="7">
    <source>
        <dbReference type="Proteomes" id="UP000310065"/>
    </source>
</evidence>
<keyword evidence="2 5" id="KW-0812">Transmembrane</keyword>
<dbReference type="Pfam" id="PF01943">
    <property type="entry name" value="Polysacc_synt"/>
    <property type="match status" value="1"/>
</dbReference>
<dbReference type="PANTHER" id="PTHR43424:SF1">
    <property type="entry name" value="LOCUS PUTATIVE PROTEIN 1-RELATED"/>
    <property type="match status" value="1"/>
</dbReference>
<dbReference type="GeneID" id="88775077"/>
<evidence type="ECO:0000256" key="2">
    <source>
        <dbReference type="ARBA" id="ARBA00022692"/>
    </source>
</evidence>
<comment type="subcellular location">
    <subcellularLocation>
        <location evidence="1">Membrane</location>
        <topology evidence="1">Multi-pass membrane protein</topology>
    </subcellularLocation>
</comment>
<evidence type="ECO:0000313" key="6">
    <source>
        <dbReference type="EMBL" id="QCU73925.1"/>
    </source>
</evidence>
<dbReference type="InterPro" id="IPR002797">
    <property type="entry name" value="Polysacc_synth"/>
</dbReference>
<feature type="transmembrane region" description="Helical" evidence="5">
    <location>
        <begin position="196"/>
        <end position="214"/>
    </location>
</feature>
<dbReference type="RefSeq" id="WP_138488912.1">
    <property type="nucleotide sequence ID" value="NZ_CP040558.1"/>
</dbReference>
<evidence type="ECO:0000256" key="1">
    <source>
        <dbReference type="ARBA" id="ARBA00004141"/>
    </source>
</evidence>
<dbReference type="GO" id="GO:0016020">
    <property type="term" value="C:membrane"/>
    <property type="evidence" value="ECO:0007669"/>
    <property type="project" value="UniProtKB-SubCell"/>
</dbReference>
<organism evidence="6 7">
    <name type="scientific">Pseudoalteromonas distincta</name>
    <dbReference type="NCBI Taxonomy" id="77608"/>
    <lineage>
        <taxon>Bacteria</taxon>
        <taxon>Pseudomonadati</taxon>
        <taxon>Pseudomonadota</taxon>
        <taxon>Gammaproteobacteria</taxon>
        <taxon>Alteromonadales</taxon>
        <taxon>Pseudoalteromonadaceae</taxon>
        <taxon>Pseudoalteromonas</taxon>
    </lineage>
</organism>
<evidence type="ECO:0000256" key="5">
    <source>
        <dbReference type="SAM" id="Phobius"/>
    </source>
</evidence>
<feature type="transmembrane region" description="Helical" evidence="5">
    <location>
        <begin position="72"/>
        <end position="94"/>
    </location>
</feature>
<dbReference type="CDD" id="cd13128">
    <property type="entry name" value="MATE_Wzx_like"/>
    <property type="match status" value="1"/>
</dbReference>
<feature type="transmembrane region" description="Helical" evidence="5">
    <location>
        <begin position="344"/>
        <end position="363"/>
    </location>
</feature>
<feature type="transmembrane region" description="Helical" evidence="5">
    <location>
        <begin position="280"/>
        <end position="300"/>
    </location>
</feature>
<dbReference type="AlphaFoldDB" id="A0A4V1HD88"/>
<feature type="transmembrane region" description="Helical" evidence="5">
    <location>
        <begin position="369"/>
        <end position="391"/>
    </location>
</feature>
<proteinExistence type="predicted"/>
<dbReference type="EMBL" id="CP040558">
    <property type="protein sequence ID" value="QCU73925.1"/>
    <property type="molecule type" value="Genomic_DNA"/>
</dbReference>
<name>A0A4V1HD88_9GAMM</name>
<gene>
    <name evidence="6" type="ORF">FFU37_05395</name>
</gene>
<sequence length="413" mass="46323">MVAEKLVKMATQLAMIVLLAKFLGPENLGSLMYCFAIASIFMFLNQLGLDTVLVKHFVEQKYNKFKLLKNAFVARFVTALFCVLSINVLGLWLVDEQTRILLFVISIYHVFLPATVLEWYFQSQGRGELSAAGHITGHIAGFIFRLACLYFGADLIWFGIAYIVESAVMFLVYVSLANKQNINVLGRISVAQIKTLLKESAPLILSGAIVLLYMKIDQIMLGKMVNNAEVGIYVAASRLSEAWYFIGLTIISAYFPRFIAIKQNKSEQEYHQAIIKVGRWLVWSAILLAVITTFISPWLISLLYGQEYTSSANVLMITIWAVPFVYLGGISTKMCVALSQSNNILWRSVSGLLMNLILNYFLIPLYGAVGAAMATLVSQVMACYFFNVILLRKNSVFLIQSSCFFRVKGTRND</sequence>